<dbReference type="Proteomes" id="UP001459204">
    <property type="component" value="Unassembled WGS sequence"/>
</dbReference>
<keyword evidence="2" id="KW-1185">Reference proteome</keyword>
<gene>
    <name evidence="1" type="ORF">AAD027_07515</name>
</gene>
<evidence type="ECO:0000313" key="1">
    <source>
        <dbReference type="EMBL" id="MEL1264216.1"/>
    </source>
</evidence>
<reference evidence="1 2" key="1">
    <citation type="submission" date="2024-04" db="EMBL/GenBank/DDBJ databases">
        <title>Draft genome sequence of Pseudoxanthomonas putridarboris WD12.</title>
        <authorList>
            <person name="Oh J."/>
        </authorList>
    </citation>
    <scope>NUCLEOTIDE SEQUENCE [LARGE SCALE GENOMIC DNA]</scope>
    <source>
        <strain evidence="1 2">WD12</strain>
    </source>
</reference>
<comment type="caution">
    <text evidence="1">The sequence shown here is derived from an EMBL/GenBank/DDBJ whole genome shotgun (WGS) entry which is preliminary data.</text>
</comment>
<proteinExistence type="predicted"/>
<sequence length="49" mass="5562">MIDIHILKTRLFAIRAHCGAIAMVRMEWSAVRRGAPYATARTKKLAFFA</sequence>
<organism evidence="1 2">
    <name type="scientific">Pseudoxanthomonas putridarboris</name>
    <dbReference type="NCBI Taxonomy" id="752605"/>
    <lineage>
        <taxon>Bacteria</taxon>
        <taxon>Pseudomonadati</taxon>
        <taxon>Pseudomonadota</taxon>
        <taxon>Gammaproteobacteria</taxon>
        <taxon>Lysobacterales</taxon>
        <taxon>Lysobacteraceae</taxon>
        <taxon>Pseudoxanthomonas</taxon>
    </lineage>
</organism>
<evidence type="ECO:0000313" key="2">
    <source>
        <dbReference type="Proteomes" id="UP001459204"/>
    </source>
</evidence>
<dbReference type="EMBL" id="JBBWWT010000003">
    <property type="protein sequence ID" value="MEL1264216.1"/>
    <property type="molecule type" value="Genomic_DNA"/>
</dbReference>
<protein>
    <submittedName>
        <fullName evidence="1">Uncharacterized protein</fullName>
    </submittedName>
</protein>
<name>A0ABU9IZY2_9GAMM</name>
<dbReference type="RefSeq" id="WP_341725411.1">
    <property type="nucleotide sequence ID" value="NZ_JBBWWT010000003.1"/>
</dbReference>
<accession>A0ABU9IZY2</accession>